<reference evidence="1" key="2">
    <citation type="submission" date="2012-06" db="EMBL/GenBank/DDBJ databases">
        <authorList>
            <person name="Yu Y."/>
            <person name="Currie J."/>
            <person name="Lomeli R."/>
            <person name="Angelova A."/>
            <person name="Collura K."/>
            <person name="Wissotski M."/>
            <person name="Campos D."/>
            <person name="Kudrna D."/>
            <person name="Golser W."/>
            <person name="Ashely E."/>
            <person name="Descour A."/>
            <person name="Fernandes J."/>
            <person name="Soderlund C."/>
            <person name="Walbot V."/>
        </authorList>
    </citation>
    <scope>NUCLEOTIDE SEQUENCE</scope>
    <source>
        <strain evidence="1">B73</strain>
    </source>
</reference>
<accession>C4J846</accession>
<proteinExistence type="evidence at transcript level"/>
<dbReference type="EMBL" id="BT086993">
    <property type="protein sequence ID" value="ACR37346.1"/>
    <property type="molecule type" value="mRNA"/>
</dbReference>
<protein>
    <submittedName>
        <fullName evidence="1">Uncharacterized protein</fullName>
    </submittedName>
</protein>
<sequence>MLIKTGLVFLGVKTSSMHSNLSQ</sequence>
<name>C4J846_MAIZE</name>
<dbReference type="AlphaFoldDB" id="C4J846"/>
<organism evidence="1">
    <name type="scientific">Zea mays</name>
    <name type="common">Maize</name>
    <dbReference type="NCBI Taxonomy" id="4577"/>
    <lineage>
        <taxon>Eukaryota</taxon>
        <taxon>Viridiplantae</taxon>
        <taxon>Streptophyta</taxon>
        <taxon>Embryophyta</taxon>
        <taxon>Tracheophyta</taxon>
        <taxon>Spermatophyta</taxon>
        <taxon>Magnoliopsida</taxon>
        <taxon>Liliopsida</taxon>
        <taxon>Poales</taxon>
        <taxon>Poaceae</taxon>
        <taxon>PACMAD clade</taxon>
        <taxon>Panicoideae</taxon>
        <taxon>Andropogonodae</taxon>
        <taxon>Andropogoneae</taxon>
        <taxon>Tripsacinae</taxon>
        <taxon>Zea</taxon>
    </lineage>
</organism>
<reference evidence="1" key="1">
    <citation type="journal article" date="2009" name="PLoS Genet.">
        <title>Sequencing, mapping, and analysis of 27,455 maize full-length cDNAs.</title>
        <authorList>
            <person name="Soderlund C."/>
            <person name="Descour A."/>
            <person name="Kudrna D."/>
            <person name="Bomhoff M."/>
            <person name="Boyd L."/>
            <person name="Currie J."/>
            <person name="Angelova A."/>
            <person name="Collura K."/>
            <person name="Wissotski M."/>
            <person name="Ashley E."/>
            <person name="Morrow D."/>
            <person name="Fernandes J."/>
            <person name="Walbot V."/>
            <person name="Yu Y."/>
        </authorList>
    </citation>
    <scope>NUCLEOTIDE SEQUENCE</scope>
    <source>
        <strain evidence="1">B73</strain>
    </source>
</reference>
<evidence type="ECO:0000313" key="1">
    <source>
        <dbReference type="EMBL" id="ACR37346.1"/>
    </source>
</evidence>